<dbReference type="AlphaFoldDB" id="A0A0D9V3R1"/>
<keyword evidence="2" id="KW-1185">Reference proteome</keyword>
<dbReference type="EnsemblPlants" id="LPERR01G21600.2">
    <property type="protein sequence ID" value="LPERR01G21600.2"/>
    <property type="gene ID" value="LPERR01G21600"/>
</dbReference>
<reference evidence="2" key="2">
    <citation type="submission" date="2013-12" db="EMBL/GenBank/DDBJ databases">
        <authorList>
            <person name="Yu Y."/>
            <person name="Lee S."/>
            <person name="de Baynast K."/>
            <person name="Wissotski M."/>
            <person name="Liu L."/>
            <person name="Talag J."/>
            <person name="Goicoechea J."/>
            <person name="Angelova A."/>
            <person name="Jetty R."/>
            <person name="Kudrna D."/>
            <person name="Golser W."/>
            <person name="Rivera L."/>
            <person name="Zhang J."/>
            <person name="Wing R."/>
        </authorList>
    </citation>
    <scope>NUCLEOTIDE SEQUENCE</scope>
</reference>
<evidence type="ECO:0000313" key="1">
    <source>
        <dbReference type="EnsemblPlants" id="LPERR01G21600.2"/>
    </source>
</evidence>
<name>A0A0D9V3R1_9ORYZ</name>
<protein>
    <submittedName>
        <fullName evidence="1">Uncharacterized protein</fullName>
    </submittedName>
</protein>
<sequence length="121" mass="13070">MTASAVVAPPQIRQFSTAAAAVAPLPTSPVSPMRPRIRNDVVTSVLAALSPHRRPLCGDFCLPDEILPRPQPKDVTLILIGCNFFGVEEAESMTHVAATATAVVARDHIFILFGYQIFNFI</sequence>
<reference evidence="1 2" key="1">
    <citation type="submission" date="2012-08" db="EMBL/GenBank/DDBJ databases">
        <title>Oryza genome evolution.</title>
        <authorList>
            <person name="Wing R.A."/>
        </authorList>
    </citation>
    <scope>NUCLEOTIDE SEQUENCE</scope>
</reference>
<dbReference type="HOGENOM" id="CLU_181769_0_0_1"/>
<dbReference type="Proteomes" id="UP000032180">
    <property type="component" value="Chromosome 1"/>
</dbReference>
<reference evidence="1" key="3">
    <citation type="submission" date="2015-04" db="UniProtKB">
        <authorList>
            <consortium name="EnsemblPlants"/>
        </authorList>
    </citation>
    <scope>IDENTIFICATION</scope>
</reference>
<organism evidence="1 2">
    <name type="scientific">Leersia perrieri</name>
    <dbReference type="NCBI Taxonomy" id="77586"/>
    <lineage>
        <taxon>Eukaryota</taxon>
        <taxon>Viridiplantae</taxon>
        <taxon>Streptophyta</taxon>
        <taxon>Embryophyta</taxon>
        <taxon>Tracheophyta</taxon>
        <taxon>Spermatophyta</taxon>
        <taxon>Magnoliopsida</taxon>
        <taxon>Liliopsida</taxon>
        <taxon>Poales</taxon>
        <taxon>Poaceae</taxon>
        <taxon>BOP clade</taxon>
        <taxon>Oryzoideae</taxon>
        <taxon>Oryzeae</taxon>
        <taxon>Oryzinae</taxon>
        <taxon>Leersia</taxon>
    </lineage>
</organism>
<accession>A0A0D9V3R1</accession>
<proteinExistence type="predicted"/>
<evidence type="ECO:0000313" key="2">
    <source>
        <dbReference type="Proteomes" id="UP000032180"/>
    </source>
</evidence>
<dbReference type="Gramene" id="LPERR01G21600.2">
    <property type="protein sequence ID" value="LPERR01G21600.2"/>
    <property type="gene ID" value="LPERR01G21600"/>
</dbReference>